<sequence>MNKPKNARSMNEVPDFPMDLVPDRRATVGFDSEVNQVVRDGFVFTAGTF</sequence>
<comment type="caution">
    <text evidence="1">The sequence shown here is derived from an EMBL/GenBank/DDBJ whole genome shotgun (WGS) entry which is preliminary data.</text>
</comment>
<dbReference type="AlphaFoldDB" id="A0A2R6QUG9"/>
<accession>A0A2R6QUG9</accession>
<proteinExistence type="predicted"/>
<evidence type="ECO:0000313" key="1">
    <source>
        <dbReference type="EMBL" id="PSS15394.1"/>
    </source>
</evidence>
<evidence type="ECO:0000313" key="2">
    <source>
        <dbReference type="Proteomes" id="UP000186601"/>
    </source>
</evidence>
<dbReference type="Proteomes" id="UP000186601">
    <property type="component" value="Unassembled WGS sequence"/>
</dbReference>
<dbReference type="EMBL" id="MLYV02000311">
    <property type="protein sequence ID" value="PSS15394.1"/>
    <property type="molecule type" value="Genomic_DNA"/>
</dbReference>
<organism evidence="1 2">
    <name type="scientific">Hermanssonia centrifuga</name>
    <dbReference type="NCBI Taxonomy" id="98765"/>
    <lineage>
        <taxon>Eukaryota</taxon>
        <taxon>Fungi</taxon>
        <taxon>Dikarya</taxon>
        <taxon>Basidiomycota</taxon>
        <taxon>Agaricomycotina</taxon>
        <taxon>Agaricomycetes</taxon>
        <taxon>Polyporales</taxon>
        <taxon>Meruliaceae</taxon>
        <taxon>Hermanssonia</taxon>
    </lineage>
</organism>
<keyword evidence="2" id="KW-1185">Reference proteome</keyword>
<gene>
    <name evidence="1" type="ORF">PHLCEN_2v3270</name>
</gene>
<protein>
    <submittedName>
        <fullName evidence="1">Uncharacterized protein</fullName>
    </submittedName>
</protein>
<reference evidence="1 2" key="1">
    <citation type="submission" date="2018-02" db="EMBL/GenBank/DDBJ databases">
        <title>Genome sequence of the basidiomycete white-rot fungus Phlebia centrifuga.</title>
        <authorList>
            <person name="Granchi Z."/>
            <person name="Peng M."/>
            <person name="de Vries R.P."/>
            <person name="Hilden K."/>
            <person name="Makela M.R."/>
            <person name="Grigoriev I."/>
            <person name="Riley R."/>
        </authorList>
    </citation>
    <scope>NUCLEOTIDE SEQUENCE [LARGE SCALE GENOMIC DNA]</scope>
    <source>
        <strain evidence="1 2">FBCC195</strain>
    </source>
</reference>
<name>A0A2R6QUG9_9APHY</name>